<name>A0AAV5QYI9_PICKL</name>
<organism evidence="12 13">
    <name type="scientific">Pichia kluyveri</name>
    <name type="common">Yeast</name>
    <dbReference type="NCBI Taxonomy" id="36015"/>
    <lineage>
        <taxon>Eukaryota</taxon>
        <taxon>Fungi</taxon>
        <taxon>Dikarya</taxon>
        <taxon>Ascomycota</taxon>
        <taxon>Saccharomycotina</taxon>
        <taxon>Pichiomycetes</taxon>
        <taxon>Pichiales</taxon>
        <taxon>Pichiaceae</taxon>
        <taxon>Pichia</taxon>
    </lineage>
</organism>
<dbReference type="Proteomes" id="UP001378960">
    <property type="component" value="Unassembled WGS sequence"/>
</dbReference>
<dbReference type="InterPro" id="IPR036397">
    <property type="entry name" value="RNaseH_sf"/>
</dbReference>
<dbReference type="CDD" id="cd06144">
    <property type="entry name" value="REX4_like"/>
    <property type="match status" value="1"/>
</dbReference>
<evidence type="ECO:0000256" key="2">
    <source>
        <dbReference type="ARBA" id="ARBA00010489"/>
    </source>
</evidence>
<feature type="domain" description="Exonuclease" evidence="11">
    <location>
        <begin position="87"/>
        <end position="249"/>
    </location>
</feature>
<comment type="subcellular location">
    <subcellularLocation>
        <location evidence="1">Nucleus</location>
    </subcellularLocation>
</comment>
<evidence type="ECO:0000256" key="5">
    <source>
        <dbReference type="ARBA" id="ARBA00022722"/>
    </source>
</evidence>
<dbReference type="InterPro" id="IPR013520">
    <property type="entry name" value="Ribonucl_H"/>
</dbReference>
<reference evidence="12 13" key="1">
    <citation type="journal article" date="2023" name="Elife">
        <title>Identification of key yeast species and microbe-microbe interactions impacting larval growth of Drosophila in the wild.</title>
        <authorList>
            <person name="Mure A."/>
            <person name="Sugiura Y."/>
            <person name="Maeda R."/>
            <person name="Honda K."/>
            <person name="Sakurai N."/>
            <person name="Takahashi Y."/>
            <person name="Watada M."/>
            <person name="Katoh T."/>
            <person name="Gotoh A."/>
            <person name="Gotoh Y."/>
            <person name="Taniguchi I."/>
            <person name="Nakamura K."/>
            <person name="Hayashi T."/>
            <person name="Katayama T."/>
            <person name="Uemura T."/>
            <person name="Hattori Y."/>
        </authorList>
    </citation>
    <scope>NUCLEOTIDE SEQUENCE [LARGE SCALE GENOMIC DNA]</scope>
    <source>
        <strain evidence="12 13">PK-24</strain>
    </source>
</reference>
<feature type="compositionally biased region" description="Basic residues" evidence="10">
    <location>
        <begin position="7"/>
        <end position="18"/>
    </location>
</feature>
<dbReference type="PANTHER" id="PTHR12801">
    <property type="entry name" value="RNA EXONUCLEASE REXO1 / RECO3 FAMILY MEMBER-RELATED"/>
    <property type="match status" value="1"/>
</dbReference>
<keyword evidence="8" id="KW-0539">Nucleus</keyword>
<accession>A0AAV5QYI9</accession>
<dbReference type="FunFam" id="3.30.420.10:FF:000007">
    <property type="entry name" value="Interferon-stimulated exonuclease gene 20"/>
    <property type="match status" value="1"/>
</dbReference>
<dbReference type="PANTHER" id="PTHR12801:SF45">
    <property type="entry name" value="RNA EXONUCLEASE 4"/>
    <property type="match status" value="1"/>
</dbReference>
<dbReference type="GO" id="GO:0003676">
    <property type="term" value="F:nucleic acid binding"/>
    <property type="evidence" value="ECO:0007669"/>
    <property type="project" value="InterPro"/>
</dbReference>
<dbReference type="AlphaFoldDB" id="A0AAV5QYI9"/>
<proteinExistence type="inferred from homology"/>
<dbReference type="GO" id="GO:0005634">
    <property type="term" value="C:nucleus"/>
    <property type="evidence" value="ECO:0007669"/>
    <property type="project" value="UniProtKB-SubCell"/>
</dbReference>
<keyword evidence="6" id="KW-0378">Hydrolase</keyword>
<evidence type="ECO:0000256" key="10">
    <source>
        <dbReference type="SAM" id="MobiDB-lite"/>
    </source>
</evidence>
<gene>
    <name evidence="12" type="ORF">DAPK24_006320</name>
</gene>
<keyword evidence="13" id="KW-1185">Reference proteome</keyword>
<dbReference type="InterPro" id="IPR037431">
    <property type="entry name" value="REX4_DEDDh_dom"/>
</dbReference>
<dbReference type="SMART" id="SM00479">
    <property type="entry name" value="EXOIII"/>
    <property type="match status" value="1"/>
</dbReference>
<keyword evidence="5" id="KW-0540">Nuclease</keyword>
<dbReference type="Pfam" id="PF00929">
    <property type="entry name" value="RNase_T"/>
    <property type="match status" value="1"/>
</dbReference>
<keyword evidence="7 12" id="KW-0269">Exonuclease</keyword>
<comment type="function">
    <text evidence="9">Exoribonuclease involved in ribosome biosynthesis. Involved in the processing of ITS1, the internal transcribed spacer localized between the 18S and 5.8S rRNAs.</text>
</comment>
<sequence>MSNWSKLQKKNASLKKSKKVVDTRVKQRTSLSTLAKEHILKNTKPPSSLASTTLNTHQSAKIINNNNNNNNNNNSTQNTQTTAKVGKFIAMDCEFVGVGPEGIQSELARVSIVDFFGKLVYDKYVQPRERVTDWRTYVSGIRPSDMQNAISFKQAQKEVSDILKNRVLVGHAIHHDLEALYLTHPRNDIRDTSTHTPFKTKYSKGKTPSLKKLAAEILKIDIQSGEHSSVEDARATMLIYKSDRHNFEIKHRK</sequence>
<evidence type="ECO:0000259" key="11">
    <source>
        <dbReference type="SMART" id="SM00479"/>
    </source>
</evidence>
<dbReference type="GO" id="GO:0008408">
    <property type="term" value="F:3'-5' exonuclease activity"/>
    <property type="evidence" value="ECO:0007669"/>
    <property type="project" value="InterPro"/>
</dbReference>
<dbReference type="Gene3D" id="3.30.420.10">
    <property type="entry name" value="Ribonuclease H-like superfamily/Ribonuclease H"/>
    <property type="match status" value="1"/>
</dbReference>
<evidence type="ECO:0000256" key="1">
    <source>
        <dbReference type="ARBA" id="ARBA00004123"/>
    </source>
</evidence>
<evidence type="ECO:0000256" key="6">
    <source>
        <dbReference type="ARBA" id="ARBA00022801"/>
    </source>
</evidence>
<evidence type="ECO:0000313" key="13">
    <source>
        <dbReference type="Proteomes" id="UP001378960"/>
    </source>
</evidence>
<evidence type="ECO:0000256" key="3">
    <source>
        <dbReference type="ARBA" id="ARBA00016937"/>
    </source>
</evidence>
<evidence type="ECO:0000256" key="7">
    <source>
        <dbReference type="ARBA" id="ARBA00022839"/>
    </source>
</evidence>
<evidence type="ECO:0000313" key="12">
    <source>
        <dbReference type="EMBL" id="GMM44057.1"/>
    </source>
</evidence>
<protein>
    <recommendedName>
        <fullName evidence="3">RNA exonuclease 4</fullName>
    </recommendedName>
</protein>
<dbReference type="EMBL" id="BTGB01000001">
    <property type="protein sequence ID" value="GMM44057.1"/>
    <property type="molecule type" value="Genomic_DNA"/>
</dbReference>
<comment type="caution">
    <text evidence="12">The sequence shown here is derived from an EMBL/GenBank/DDBJ whole genome shotgun (WGS) entry which is preliminary data.</text>
</comment>
<keyword evidence="4" id="KW-0698">rRNA processing</keyword>
<comment type="similarity">
    <text evidence="2">Belongs to the REXO4 family.</text>
</comment>
<dbReference type="GO" id="GO:0000027">
    <property type="term" value="P:ribosomal large subunit assembly"/>
    <property type="evidence" value="ECO:0007669"/>
    <property type="project" value="TreeGrafter"/>
</dbReference>
<dbReference type="GO" id="GO:0006364">
    <property type="term" value="P:rRNA processing"/>
    <property type="evidence" value="ECO:0007669"/>
    <property type="project" value="UniProtKB-KW"/>
</dbReference>
<evidence type="ECO:0000256" key="8">
    <source>
        <dbReference type="ARBA" id="ARBA00023242"/>
    </source>
</evidence>
<dbReference type="SUPFAM" id="SSF53098">
    <property type="entry name" value="Ribonuclease H-like"/>
    <property type="match status" value="1"/>
</dbReference>
<evidence type="ECO:0000256" key="9">
    <source>
        <dbReference type="ARBA" id="ARBA00025599"/>
    </source>
</evidence>
<dbReference type="InterPro" id="IPR012337">
    <property type="entry name" value="RNaseH-like_sf"/>
</dbReference>
<feature type="region of interest" description="Disordered" evidence="10">
    <location>
        <begin position="1"/>
        <end position="21"/>
    </location>
</feature>
<dbReference type="InterPro" id="IPR047021">
    <property type="entry name" value="REXO1/3/4-like"/>
</dbReference>
<evidence type="ECO:0000256" key="4">
    <source>
        <dbReference type="ARBA" id="ARBA00022552"/>
    </source>
</evidence>